<sequence>MTDSTRFKDCSICKNHNMYAQDMCCFCLDLQICDHSIPIKKETSRNYSDQWKSKRSNDHASPKTPLPRAIPVRCCRPVIESKTVTEKFKDGRVKFRIEEEYLAEFCTSKKDCVDFIYPEDSYREKASLPKYLRVGDKENTCVSQETYYPPPGIKYFR</sequence>
<reference evidence="1" key="1">
    <citation type="submission" date="2019-11" db="UniProtKB">
        <authorList>
            <consortium name="WormBaseParasite"/>
        </authorList>
    </citation>
    <scope>IDENTIFICATION</scope>
</reference>
<evidence type="ECO:0000313" key="1">
    <source>
        <dbReference type="WBParaSite" id="MCU_009391-RA"/>
    </source>
</evidence>
<proteinExistence type="predicted"/>
<protein>
    <submittedName>
        <fullName evidence="1">Cysteine-rich DPF motif domain-containing protein 1</fullName>
    </submittedName>
</protein>
<dbReference type="AlphaFoldDB" id="A0A5K3FKW9"/>
<organism evidence="1">
    <name type="scientific">Mesocestoides corti</name>
    <name type="common">Flatworm</name>
    <dbReference type="NCBI Taxonomy" id="53468"/>
    <lineage>
        <taxon>Eukaryota</taxon>
        <taxon>Metazoa</taxon>
        <taxon>Spiralia</taxon>
        <taxon>Lophotrochozoa</taxon>
        <taxon>Platyhelminthes</taxon>
        <taxon>Cestoda</taxon>
        <taxon>Eucestoda</taxon>
        <taxon>Cyclophyllidea</taxon>
        <taxon>Mesocestoididae</taxon>
        <taxon>Mesocestoides</taxon>
    </lineage>
</organism>
<dbReference type="WBParaSite" id="MCU_009391-RA">
    <property type="protein sequence ID" value="MCU_009391-RA"/>
    <property type="gene ID" value="MCU_009391"/>
</dbReference>
<accession>A0A5K3FKW9</accession>
<name>A0A5K3FKW9_MESCO</name>